<dbReference type="EMBL" id="FMYP01000038">
    <property type="protein sequence ID" value="SDC58469.1"/>
    <property type="molecule type" value="Genomic_DNA"/>
</dbReference>
<dbReference type="AlphaFoldDB" id="A0A1G6MSD9"/>
<dbReference type="STRING" id="1640674.SAMN05216323_103815"/>
<evidence type="ECO:0000259" key="1">
    <source>
        <dbReference type="PROSITE" id="PS50943"/>
    </source>
</evidence>
<dbReference type="Pfam" id="PF01381">
    <property type="entry name" value="HTH_3"/>
    <property type="match status" value="1"/>
</dbReference>
<dbReference type="InterPro" id="IPR001387">
    <property type="entry name" value="Cro/C1-type_HTH"/>
</dbReference>
<dbReference type="GO" id="GO:0003677">
    <property type="term" value="F:DNA binding"/>
    <property type="evidence" value="ECO:0007669"/>
    <property type="project" value="InterPro"/>
</dbReference>
<feature type="domain" description="HTH cro/C1-type" evidence="1">
    <location>
        <begin position="11"/>
        <end position="64"/>
    </location>
</feature>
<dbReference type="InterPro" id="IPR010982">
    <property type="entry name" value="Lambda_DNA-bd_dom_sf"/>
</dbReference>
<dbReference type="Proteomes" id="UP000199452">
    <property type="component" value="Unassembled WGS sequence"/>
</dbReference>
<dbReference type="PROSITE" id="PS50943">
    <property type="entry name" value="HTH_CROC1"/>
    <property type="match status" value="1"/>
</dbReference>
<sequence length="78" mass="8684">MLEPQTLANAIKMHRKAAGLSQLKLSEMAGVGKTVVFDLEKGKETIQLDTLRKILQVLNIKVMLTSPLMDQQSYNEKG</sequence>
<dbReference type="OrthoDB" id="9805037at2"/>
<dbReference type="RefSeq" id="WP_092438841.1">
    <property type="nucleotide sequence ID" value="NZ_FMYP01000038.1"/>
</dbReference>
<dbReference type="SUPFAM" id="SSF47413">
    <property type="entry name" value="lambda repressor-like DNA-binding domains"/>
    <property type="match status" value="1"/>
</dbReference>
<protein>
    <submittedName>
        <fullName evidence="2">Transcriptional regulator, y4mF family</fullName>
    </submittedName>
</protein>
<name>A0A1G6MSD9_9BACT</name>
<evidence type="ECO:0000313" key="2">
    <source>
        <dbReference type="EMBL" id="SDC58469.1"/>
    </source>
</evidence>
<dbReference type="Gene3D" id="1.10.260.40">
    <property type="entry name" value="lambda repressor-like DNA-binding domains"/>
    <property type="match status" value="1"/>
</dbReference>
<accession>A0A1G6MSD9</accession>
<keyword evidence="3" id="KW-1185">Reference proteome</keyword>
<dbReference type="SMART" id="SM00530">
    <property type="entry name" value="HTH_XRE"/>
    <property type="match status" value="1"/>
</dbReference>
<dbReference type="CDD" id="cd00093">
    <property type="entry name" value="HTH_XRE"/>
    <property type="match status" value="1"/>
</dbReference>
<reference evidence="2 3" key="1">
    <citation type="submission" date="2016-09" db="EMBL/GenBank/DDBJ databases">
        <authorList>
            <person name="Capua I."/>
            <person name="De Benedictis P."/>
            <person name="Joannis T."/>
            <person name="Lombin L.H."/>
            <person name="Cattoli G."/>
        </authorList>
    </citation>
    <scope>NUCLEOTIDE SEQUENCE [LARGE SCALE GENOMIC DNA]</scope>
    <source>
        <strain evidence="2 3">A7P-90m</strain>
    </source>
</reference>
<gene>
    <name evidence="2" type="ORF">SAMN05216323_103815</name>
</gene>
<organism evidence="2 3">
    <name type="scientific">Williamwhitmania taraxaci</name>
    <dbReference type="NCBI Taxonomy" id="1640674"/>
    <lineage>
        <taxon>Bacteria</taxon>
        <taxon>Pseudomonadati</taxon>
        <taxon>Bacteroidota</taxon>
        <taxon>Bacteroidia</taxon>
        <taxon>Bacteroidales</taxon>
        <taxon>Williamwhitmaniaceae</taxon>
        <taxon>Williamwhitmania</taxon>
    </lineage>
</organism>
<proteinExistence type="predicted"/>
<evidence type="ECO:0000313" key="3">
    <source>
        <dbReference type="Proteomes" id="UP000199452"/>
    </source>
</evidence>